<dbReference type="EMBL" id="SDHW01000007">
    <property type="protein sequence ID" value="RXK58174.1"/>
    <property type="molecule type" value="Genomic_DNA"/>
</dbReference>
<protein>
    <recommendedName>
        <fullName evidence="1">ISXO2-like transposase domain-containing protein</fullName>
    </recommendedName>
</protein>
<dbReference type="Proteomes" id="UP000290204">
    <property type="component" value="Unassembled WGS sequence"/>
</dbReference>
<proteinExistence type="predicted"/>
<gene>
    <name evidence="2" type="ORF">ESA94_19380</name>
</gene>
<evidence type="ECO:0000313" key="2">
    <source>
        <dbReference type="EMBL" id="RXK58174.1"/>
    </source>
</evidence>
<organism evidence="2 3">
    <name type="scientific">Lacibacter luteus</name>
    <dbReference type="NCBI Taxonomy" id="2508719"/>
    <lineage>
        <taxon>Bacteria</taxon>
        <taxon>Pseudomonadati</taxon>
        <taxon>Bacteroidota</taxon>
        <taxon>Chitinophagia</taxon>
        <taxon>Chitinophagales</taxon>
        <taxon>Chitinophagaceae</taxon>
        <taxon>Lacibacter</taxon>
    </lineage>
</organism>
<feature type="domain" description="ISXO2-like transposase" evidence="1">
    <location>
        <begin position="5"/>
        <end position="81"/>
    </location>
</feature>
<dbReference type="OrthoDB" id="9783459at2"/>
<accession>A0A4Q1CER4</accession>
<reference evidence="2 3" key="1">
    <citation type="submission" date="2019-01" db="EMBL/GenBank/DDBJ databases">
        <title>Lacibacter sp. strain TTM-7.</title>
        <authorList>
            <person name="Chen W.-M."/>
        </authorList>
    </citation>
    <scope>NUCLEOTIDE SEQUENCE [LARGE SCALE GENOMIC DNA]</scope>
    <source>
        <strain evidence="2 3">TTM-7</strain>
    </source>
</reference>
<evidence type="ECO:0000313" key="3">
    <source>
        <dbReference type="Proteomes" id="UP000290204"/>
    </source>
</evidence>
<keyword evidence="3" id="KW-1185">Reference proteome</keyword>
<evidence type="ECO:0000259" key="1">
    <source>
        <dbReference type="Pfam" id="PF12762"/>
    </source>
</evidence>
<dbReference type="AlphaFoldDB" id="A0A4Q1CER4"/>
<name>A0A4Q1CER4_9BACT</name>
<comment type="caution">
    <text evidence="2">The sequence shown here is derived from an EMBL/GenBank/DDBJ whole genome shotgun (WGS) entry which is preliminary data.</text>
</comment>
<dbReference type="Pfam" id="PF12762">
    <property type="entry name" value="DDE_Tnp_IS1595"/>
    <property type="match status" value="1"/>
</dbReference>
<dbReference type="InterPro" id="IPR024445">
    <property type="entry name" value="Tnp_ISXO2-like"/>
</dbReference>
<sequence>MVFTTMVTDEHHAYNKVGKKYNHKKVNHRNKEYVRKEDILVHTNNIEGYWNILKKQIDGIHHSVSPKHLQRYCNESAFRYNNREAFQDERFANAIANCNGSLKYKVLTAE</sequence>